<dbReference type="InterPro" id="IPR035965">
    <property type="entry name" value="PAS-like_dom_sf"/>
</dbReference>
<dbReference type="EMBL" id="QZKU01000138">
    <property type="protein sequence ID" value="RJP15257.1"/>
    <property type="molecule type" value="Genomic_DNA"/>
</dbReference>
<evidence type="ECO:0000256" key="5">
    <source>
        <dbReference type="ARBA" id="ARBA00022741"/>
    </source>
</evidence>
<evidence type="ECO:0000256" key="9">
    <source>
        <dbReference type="SAM" id="Phobius"/>
    </source>
</evidence>
<comment type="catalytic activity">
    <reaction evidence="1">
        <text>ATP + protein L-histidine = ADP + protein N-phospho-L-histidine.</text>
        <dbReference type="EC" id="2.7.13.3"/>
    </reaction>
</comment>
<dbReference type="SMART" id="SM00387">
    <property type="entry name" value="HATPase_c"/>
    <property type="match status" value="1"/>
</dbReference>
<dbReference type="InterPro" id="IPR003661">
    <property type="entry name" value="HisK_dim/P_dom"/>
</dbReference>
<dbReference type="SMART" id="SM00388">
    <property type="entry name" value="HisKA"/>
    <property type="match status" value="1"/>
</dbReference>
<dbReference type="Gene3D" id="1.10.287.130">
    <property type="match status" value="1"/>
</dbReference>
<dbReference type="EC" id="2.7.13.3" evidence="2"/>
<evidence type="ECO:0000256" key="8">
    <source>
        <dbReference type="ARBA" id="ARBA00023012"/>
    </source>
</evidence>
<feature type="domain" description="Histidine kinase" evidence="10">
    <location>
        <begin position="516"/>
        <end position="728"/>
    </location>
</feature>
<keyword evidence="9" id="KW-0812">Transmembrane</keyword>
<dbReference type="AlphaFoldDB" id="A0A3A4MZ11"/>
<dbReference type="PROSITE" id="PS50112">
    <property type="entry name" value="PAS"/>
    <property type="match status" value="1"/>
</dbReference>
<dbReference type="CDD" id="cd00082">
    <property type="entry name" value="HisKA"/>
    <property type="match status" value="1"/>
</dbReference>
<dbReference type="Pfam" id="PF00497">
    <property type="entry name" value="SBP_bac_3"/>
    <property type="match status" value="1"/>
</dbReference>
<dbReference type="Gene3D" id="3.30.565.10">
    <property type="entry name" value="Histidine kinase-like ATPase, C-terminal domain"/>
    <property type="match status" value="1"/>
</dbReference>
<dbReference type="InterPro" id="IPR036890">
    <property type="entry name" value="HATPase_C_sf"/>
</dbReference>
<dbReference type="InterPro" id="IPR001638">
    <property type="entry name" value="Solute-binding_3/MltF_N"/>
</dbReference>
<evidence type="ECO:0000313" key="12">
    <source>
        <dbReference type="EMBL" id="RJP15257.1"/>
    </source>
</evidence>
<dbReference type="SMART" id="SM00091">
    <property type="entry name" value="PAS"/>
    <property type="match status" value="1"/>
</dbReference>
<evidence type="ECO:0000256" key="2">
    <source>
        <dbReference type="ARBA" id="ARBA00012438"/>
    </source>
</evidence>
<dbReference type="SUPFAM" id="SSF53850">
    <property type="entry name" value="Periplasmic binding protein-like II"/>
    <property type="match status" value="1"/>
</dbReference>
<feature type="domain" description="PAS" evidence="11">
    <location>
        <begin position="379"/>
        <end position="450"/>
    </location>
</feature>
<dbReference type="InterPro" id="IPR003594">
    <property type="entry name" value="HATPase_dom"/>
</dbReference>
<evidence type="ECO:0000259" key="11">
    <source>
        <dbReference type="PROSITE" id="PS50112"/>
    </source>
</evidence>
<feature type="transmembrane region" description="Helical" evidence="9">
    <location>
        <begin position="335"/>
        <end position="354"/>
    </location>
</feature>
<keyword evidence="6" id="KW-0418">Kinase</keyword>
<dbReference type="SUPFAM" id="SSF47384">
    <property type="entry name" value="Homodimeric domain of signal transducing histidine kinase"/>
    <property type="match status" value="1"/>
</dbReference>
<organism evidence="12 13">
    <name type="scientific">Abyssobacteria bacterium (strain SURF_5)</name>
    <dbReference type="NCBI Taxonomy" id="2093360"/>
    <lineage>
        <taxon>Bacteria</taxon>
        <taxon>Pseudomonadati</taxon>
        <taxon>Candidatus Hydrogenedentota</taxon>
        <taxon>Candidatus Abyssobacteria</taxon>
    </lineage>
</organism>
<dbReference type="PANTHER" id="PTHR43065">
    <property type="entry name" value="SENSOR HISTIDINE KINASE"/>
    <property type="match status" value="1"/>
</dbReference>
<dbReference type="SUPFAM" id="SSF55785">
    <property type="entry name" value="PYP-like sensor domain (PAS domain)"/>
    <property type="match status" value="1"/>
</dbReference>
<comment type="caution">
    <text evidence="12">The sequence shown here is derived from an EMBL/GenBank/DDBJ whole genome shotgun (WGS) entry which is preliminary data.</text>
</comment>
<dbReference type="PANTHER" id="PTHR43065:SF10">
    <property type="entry name" value="PEROXIDE STRESS-ACTIVATED HISTIDINE KINASE MAK3"/>
    <property type="match status" value="1"/>
</dbReference>
<keyword evidence="3" id="KW-0597">Phosphoprotein</keyword>
<dbReference type="InterPro" id="IPR004358">
    <property type="entry name" value="Sig_transdc_His_kin-like_C"/>
</dbReference>
<proteinExistence type="predicted"/>
<dbReference type="GO" id="GO:0005524">
    <property type="term" value="F:ATP binding"/>
    <property type="evidence" value="ECO:0007669"/>
    <property type="project" value="UniProtKB-KW"/>
</dbReference>
<keyword evidence="5" id="KW-0547">Nucleotide-binding</keyword>
<dbReference type="Gene3D" id="3.40.190.10">
    <property type="entry name" value="Periplasmic binding protein-like II"/>
    <property type="match status" value="2"/>
</dbReference>
<evidence type="ECO:0000259" key="10">
    <source>
        <dbReference type="PROSITE" id="PS50109"/>
    </source>
</evidence>
<evidence type="ECO:0000256" key="3">
    <source>
        <dbReference type="ARBA" id="ARBA00022553"/>
    </source>
</evidence>
<keyword evidence="9" id="KW-1133">Transmembrane helix</keyword>
<feature type="non-terminal residue" evidence="12">
    <location>
        <position position="1"/>
    </location>
</feature>
<reference evidence="12 13" key="1">
    <citation type="journal article" date="2017" name="ISME J.">
        <title>Energy and carbon metabolisms in a deep terrestrial subsurface fluid microbial community.</title>
        <authorList>
            <person name="Momper L."/>
            <person name="Jungbluth S.P."/>
            <person name="Lee M.D."/>
            <person name="Amend J.P."/>
        </authorList>
    </citation>
    <scope>NUCLEOTIDE SEQUENCE [LARGE SCALE GENOMIC DNA]</scope>
    <source>
        <strain evidence="12">SURF_5</strain>
    </source>
</reference>
<dbReference type="SUPFAM" id="SSF55874">
    <property type="entry name" value="ATPase domain of HSP90 chaperone/DNA topoisomerase II/histidine kinase"/>
    <property type="match status" value="1"/>
</dbReference>
<evidence type="ECO:0000256" key="7">
    <source>
        <dbReference type="ARBA" id="ARBA00022840"/>
    </source>
</evidence>
<dbReference type="CDD" id="cd00130">
    <property type="entry name" value="PAS"/>
    <property type="match status" value="1"/>
</dbReference>
<dbReference type="Proteomes" id="UP000265882">
    <property type="component" value="Unassembled WGS sequence"/>
</dbReference>
<evidence type="ECO:0000256" key="4">
    <source>
        <dbReference type="ARBA" id="ARBA00022679"/>
    </source>
</evidence>
<evidence type="ECO:0000256" key="6">
    <source>
        <dbReference type="ARBA" id="ARBA00022777"/>
    </source>
</evidence>
<dbReference type="Pfam" id="PF02518">
    <property type="entry name" value="HATPase_c"/>
    <property type="match status" value="1"/>
</dbReference>
<dbReference type="GO" id="GO:0000155">
    <property type="term" value="F:phosphorelay sensor kinase activity"/>
    <property type="evidence" value="ECO:0007669"/>
    <property type="project" value="InterPro"/>
</dbReference>
<protein>
    <recommendedName>
        <fullName evidence="2">histidine kinase</fullName>
        <ecNumber evidence="2">2.7.13.3</ecNumber>
    </recommendedName>
</protein>
<dbReference type="InterPro" id="IPR005467">
    <property type="entry name" value="His_kinase_dom"/>
</dbReference>
<dbReference type="Pfam" id="PF13426">
    <property type="entry name" value="PAS_9"/>
    <property type="match status" value="1"/>
</dbReference>
<dbReference type="Pfam" id="PF00512">
    <property type="entry name" value="HisKA"/>
    <property type="match status" value="1"/>
</dbReference>
<dbReference type="PROSITE" id="PS50109">
    <property type="entry name" value="HIS_KIN"/>
    <property type="match status" value="1"/>
</dbReference>
<dbReference type="CDD" id="cd13704">
    <property type="entry name" value="PBP2_HisK"/>
    <property type="match status" value="1"/>
</dbReference>
<dbReference type="InterPro" id="IPR036097">
    <property type="entry name" value="HisK_dim/P_sf"/>
</dbReference>
<sequence>TLCDIALFLFHHKNPVFVPFHSLPNVGLRNRCRNGSPVDCLFQHMVKYTHNWVAFLNKSPGTYRMYSRARNPLVLLLTVVLVISNISAAPAADEAGTLSRRTPSKLIIASHSNYPPYEYYDHLKNRFAGFNVEILDALAKEMGVSVEYRRLSKLEGLAALREGTVNGVLGIAYSIERDDSFDFTSPLCTISDAIFVRGDVQDINSVIDLENRTVAVDRGDFIGEVLQKGKRVHIVVNDSYESALRMLDRGDVAAFAGNQLTAQYLVNRLGLRNINIVGAPIHQVGYCIAVQEGNHVLVSSLEKALNVLKENGEYDRIFGRWFGRDLRRHSPLRQFIFLSLGLVVAVLGFAGWMVNRRLRRKVELSAKELAESRTRFQRKADEYISLFEGANDAIFITDPIDGRFLDVNKKAEELTGYNRSELLQLGMRDIHLPRDAARVDKRIAQIVAEGSASFDDAPFLRKDGSVGLVDISASLIEYSGRKVCQSFLRDVTERRLLERQLVQTEKLASVGTFTAGLAHEIRNPLNSVNLQLLLLERRIRDGSRDYESESMQLINIVREEVSRLDNLVTEFLFFAKPLNLDCHPTNLHRTLDDVFALFHVRMTQNSISLERNYMDNLPLLSLDAEKMKQAFINVVQNAIEAMPLGGILKVTTQETQRRVILNIEDTGDGIPEEDLDKVFEVFYSRKETGTGLGLPISLHIIEMHGGTIEIQSKRDHGTTCTITLPVGPAKYQPLKRENSFGASSYLTRS</sequence>
<dbReference type="CDD" id="cd00075">
    <property type="entry name" value="HATPase"/>
    <property type="match status" value="1"/>
</dbReference>
<keyword evidence="9" id="KW-0472">Membrane</keyword>
<keyword evidence="4" id="KW-0808">Transferase</keyword>
<keyword evidence="8" id="KW-0902">Two-component regulatory system</keyword>
<accession>A0A3A4MZ11</accession>
<dbReference type="NCBIfam" id="TIGR00229">
    <property type="entry name" value="sensory_box"/>
    <property type="match status" value="1"/>
</dbReference>
<dbReference type="InterPro" id="IPR000014">
    <property type="entry name" value="PAS"/>
</dbReference>
<name>A0A3A4MZ11_ABYX5</name>
<evidence type="ECO:0000313" key="13">
    <source>
        <dbReference type="Proteomes" id="UP000265882"/>
    </source>
</evidence>
<dbReference type="PRINTS" id="PR00344">
    <property type="entry name" value="BCTRLSENSOR"/>
</dbReference>
<gene>
    <name evidence="12" type="ORF">C4520_20465</name>
</gene>
<keyword evidence="7" id="KW-0067">ATP-binding</keyword>
<dbReference type="Gene3D" id="3.30.450.20">
    <property type="entry name" value="PAS domain"/>
    <property type="match status" value="1"/>
</dbReference>
<evidence type="ECO:0000256" key="1">
    <source>
        <dbReference type="ARBA" id="ARBA00000085"/>
    </source>
</evidence>
<feature type="transmembrane region" description="Helical" evidence="9">
    <location>
        <begin position="73"/>
        <end position="92"/>
    </location>
</feature>
<dbReference type="SMART" id="SM00062">
    <property type="entry name" value="PBPb"/>
    <property type="match status" value="1"/>
</dbReference>